<organism evidence="2 3">
    <name type="scientific">Alligator mississippiensis</name>
    <name type="common">American alligator</name>
    <dbReference type="NCBI Taxonomy" id="8496"/>
    <lineage>
        <taxon>Eukaryota</taxon>
        <taxon>Metazoa</taxon>
        <taxon>Chordata</taxon>
        <taxon>Craniata</taxon>
        <taxon>Vertebrata</taxon>
        <taxon>Euteleostomi</taxon>
        <taxon>Archelosauria</taxon>
        <taxon>Archosauria</taxon>
        <taxon>Crocodylia</taxon>
        <taxon>Alligatoridae</taxon>
        <taxon>Alligatorinae</taxon>
        <taxon>Alligator</taxon>
    </lineage>
</organism>
<sequence>MQSPGQSHDPLPVHTPAQSMQAADIGSALARDHAVTATRSQPGPRAASHPAKCPASAAAAGLQETLAPGYHSAAAAGVSMETGPSHAETETGPSTNH</sequence>
<keyword evidence="3" id="KW-1185">Reference proteome</keyword>
<dbReference type="EMBL" id="AKHW03000178">
    <property type="protein sequence ID" value="KYO48849.1"/>
    <property type="molecule type" value="Genomic_DNA"/>
</dbReference>
<accession>A0A151PIG7</accession>
<evidence type="ECO:0000313" key="3">
    <source>
        <dbReference type="Proteomes" id="UP000050525"/>
    </source>
</evidence>
<evidence type="ECO:0000313" key="2">
    <source>
        <dbReference type="EMBL" id="KYO48849.1"/>
    </source>
</evidence>
<reference evidence="2 3" key="1">
    <citation type="journal article" date="2012" name="Genome Biol.">
        <title>Sequencing three crocodilian genomes to illuminate the evolution of archosaurs and amniotes.</title>
        <authorList>
            <person name="St John J.A."/>
            <person name="Braun E.L."/>
            <person name="Isberg S.R."/>
            <person name="Miles L.G."/>
            <person name="Chong A.Y."/>
            <person name="Gongora J."/>
            <person name="Dalzell P."/>
            <person name="Moran C."/>
            <person name="Bed'hom B."/>
            <person name="Abzhanov A."/>
            <person name="Burgess S.C."/>
            <person name="Cooksey A.M."/>
            <person name="Castoe T.A."/>
            <person name="Crawford N.G."/>
            <person name="Densmore L.D."/>
            <person name="Drew J.C."/>
            <person name="Edwards S.V."/>
            <person name="Faircloth B.C."/>
            <person name="Fujita M.K."/>
            <person name="Greenwold M.J."/>
            <person name="Hoffmann F.G."/>
            <person name="Howard J.M."/>
            <person name="Iguchi T."/>
            <person name="Janes D.E."/>
            <person name="Khan S.Y."/>
            <person name="Kohno S."/>
            <person name="de Koning A.J."/>
            <person name="Lance S.L."/>
            <person name="McCarthy F.M."/>
            <person name="McCormack J.E."/>
            <person name="Merchant M.E."/>
            <person name="Peterson D.G."/>
            <person name="Pollock D.D."/>
            <person name="Pourmand N."/>
            <person name="Raney B.J."/>
            <person name="Roessler K.A."/>
            <person name="Sanford J.R."/>
            <person name="Sawyer R.H."/>
            <person name="Schmidt C.J."/>
            <person name="Triplett E.W."/>
            <person name="Tuberville T.D."/>
            <person name="Venegas-Anaya M."/>
            <person name="Howard J.T."/>
            <person name="Jarvis E.D."/>
            <person name="Guillette L.J.Jr."/>
            <person name="Glenn T.C."/>
            <person name="Green R.E."/>
            <person name="Ray D.A."/>
        </authorList>
    </citation>
    <scope>NUCLEOTIDE SEQUENCE [LARGE SCALE GENOMIC DNA]</scope>
    <source>
        <strain evidence="2">KSC_2009_1</strain>
    </source>
</reference>
<dbReference type="Proteomes" id="UP000050525">
    <property type="component" value="Unassembled WGS sequence"/>
</dbReference>
<feature type="compositionally biased region" description="Low complexity" evidence="1">
    <location>
        <begin position="46"/>
        <end position="59"/>
    </location>
</feature>
<evidence type="ECO:0000256" key="1">
    <source>
        <dbReference type="SAM" id="MobiDB-lite"/>
    </source>
</evidence>
<protein>
    <submittedName>
        <fullName evidence="2">Uncharacterized protein</fullName>
    </submittedName>
</protein>
<proteinExistence type="predicted"/>
<name>A0A151PIG7_ALLMI</name>
<feature type="region of interest" description="Disordered" evidence="1">
    <location>
        <begin position="73"/>
        <end position="97"/>
    </location>
</feature>
<dbReference type="AlphaFoldDB" id="A0A151PIG7"/>
<comment type="caution">
    <text evidence="2">The sequence shown here is derived from an EMBL/GenBank/DDBJ whole genome shotgun (WGS) entry which is preliminary data.</text>
</comment>
<gene>
    <name evidence="2" type="ORF">Y1Q_0020207</name>
</gene>
<feature type="region of interest" description="Disordered" evidence="1">
    <location>
        <begin position="1"/>
        <end position="59"/>
    </location>
</feature>